<keyword evidence="3" id="KW-1185">Reference proteome</keyword>
<dbReference type="SUPFAM" id="SSF81606">
    <property type="entry name" value="PP2C-like"/>
    <property type="match status" value="1"/>
</dbReference>
<dbReference type="EMBL" id="BAABME010000576">
    <property type="protein sequence ID" value="GAA0143914.1"/>
    <property type="molecule type" value="Genomic_DNA"/>
</dbReference>
<dbReference type="Gene3D" id="3.60.40.10">
    <property type="entry name" value="PPM-type phosphatase domain"/>
    <property type="match status" value="1"/>
</dbReference>
<dbReference type="Proteomes" id="UP001454036">
    <property type="component" value="Unassembled WGS sequence"/>
</dbReference>
<sequence length="199" mass="21389">MRMDEEVVAWNKRMVGACCRCELHSPECDAVGSTAVVAVVTPQQIVVANCGDSRAVLCRNGQPVPLSYDYKPDSPEEKSRIQAAGGRVIYWEGPRPYVICDPDVTVMERTKEDDCLILASDGLWDAVSNDTACSIARMCLKGKVPSTVGLGSWSSLSEDTSGGSDGACLDASTLLTKLALTRRSEDNGSLVVIDLRKDT</sequence>
<feature type="domain" description="PPM-type phosphatase" evidence="1">
    <location>
        <begin position="1"/>
        <end position="195"/>
    </location>
</feature>
<evidence type="ECO:0000313" key="3">
    <source>
        <dbReference type="Proteomes" id="UP001454036"/>
    </source>
</evidence>
<organism evidence="2 3">
    <name type="scientific">Lithospermum erythrorhizon</name>
    <name type="common">Purple gromwell</name>
    <name type="synonym">Lithospermum officinale var. erythrorhizon</name>
    <dbReference type="NCBI Taxonomy" id="34254"/>
    <lineage>
        <taxon>Eukaryota</taxon>
        <taxon>Viridiplantae</taxon>
        <taxon>Streptophyta</taxon>
        <taxon>Embryophyta</taxon>
        <taxon>Tracheophyta</taxon>
        <taxon>Spermatophyta</taxon>
        <taxon>Magnoliopsida</taxon>
        <taxon>eudicotyledons</taxon>
        <taxon>Gunneridae</taxon>
        <taxon>Pentapetalae</taxon>
        <taxon>asterids</taxon>
        <taxon>lamiids</taxon>
        <taxon>Boraginales</taxon>
        <taxon>Boraginaceae</taxon>
        <taxon>Boraginoideae</taxon>
        <taxon>Lithospermeae</taxon>
        <taxon>Lithospermum</taxon>
    </lineage>
</organism>
<name>A0AAV3NXC0_LITER</name>
<reference evidence="2 3" key="1">
    <citation type="submission" date="2024-01" db="EMBL/GenBank/DDBJ databases">
        <title>The complete chloroplast genome sequence of Lithospermum erythrorhizon: insights into the phylogenetic relationship among Boraginaceae species and the maternal lineages of purple gromwells.</title>
        <authorList>
            <person name="Okada T."/>
            <person name="Watanabe K."/>
        </authorList>
    </citation>
    <scope>NUCLEOTIDE SEQUENCE [LARGE SCALE GENOMIC DNA]</scope>
</reference>
<dbReference type="InterPro" id="IPR001932">
    <property type="entry name" value="PPM-type_phosphatase-like_dom"/>
</dbReference>
<evidence type="ECO:0000313" key="2">
    <source>
        <dbReference type="EMBL" id="GAA0143914.1"/>
    </source>
</evidence>
<dbReference type="AlphaFoldDB" id="A0AAV3NXC0"/>
<evidence type="ECO:0000259" key="1">
    <source>
        <dbReference type="PROSITE" id="PS51746"/>
    </source>
</evidence>
<protein>
    <submittedName>
        <fullName evidence="2">Protein phosphatase</fullName>
    </submittedName>
</protein>
<dbReference type="Pfam" id="PF00481">
    <property type="entry name" value="PP2C"/>
    <property type="match status" value="2"/>
</dbReference>
<comment type="caution">
    <text evidence="2">The sequence shown here is derived from an EMBL/GenBank/DDBJ whole genome shotgun (WGS) entry which is preliminary data.</text>
</comment>
<accession>A0AAV3NXC0</accession>
<dbReference type="SMART" id="SM00332">
    <property type="entry name" value="PP2Cc"/>
    <property type="match status" value="1"/>
</dbReference>
<dbReference type="GO" id="GO:0004722">
    <property type="term" value="F:protein serine/threonine phosphatase activity"/>
    <property type="evidence" value="ECO:0007669"/>
    <property type="project" value="InterPro"/>
</dbReference>
<proteinExistence type="predicted"/>
<dbReference type="InterPro" id="IPR036457">
    <property type="entry name" value="PPM-type-like_dom_sf"/>
</dbReference>
<dbReference type="CDD" id="cd00143">
    <property type="entry name" value="PP2Cc"/>
    <property type="match status" value="1"/>
</dbReference>
<dbReference type="InterPro" id="IPR015655">
    <property type="entry name" value="PP2C"/>
</dbReference>
<gene>
    <name evidence="2" type="ORF">LIER_04487</name>
</gene>
<dbReference type="PANTHER" id="PTHR47992">
    <property type="entry name" value="PROTEIN PHOSPHATASE"/>
    <property type="match status" value="1"/>
</dbReference>
<dbReference type="PROSITE" id="PS51746">
    <property type="entry name" value="PPM_2"/>
    <property type="match status" value="1"/>
</dbReference>